<reference evidence="3 4" key="1">
    <citation type="submission" date="2016-10" db="EMBL/GenBank/DDBJ databases">
        <authorList>
            <person name="de Groot N.N."/>
        </authorList>
    </citation>
    <scope>NUCLEOTIDE SEQUENCE [LARGE SCALE GENOMIC DNA]</scope>
    <source>
        <strain evidence="3 4">MON 2.2</strain>
    </source>
</reference>
<feature type="transmembrane region" description="Helical" evidence="2">
    <location>
        <begin position="426"/>
        <end position="447"/>
    </location>
</feature>
<dbReference type="EMBL" id="LT629688">
    <property type="protein sequence ID" value="SDE14693.1"/>
    <property type="molecule type" value="Genomic_DNA"/>
</dbReference>
<dbReference type="RefSeq" id="WP_090594183.1">
    <property type="nucleotide sequence ID" value="NZ_LT629688.1"/>
</dbReference>
<evidence type="ECO:0008006" key="5">
    <source>
        <dbReference type="Google" id="ProtNLM"/>
    </source>
</evidence>
<accession>A0A1G7AIX4</accession>
<dbReference type="STRING" id="675864.SAMN04489747_2632"/>
<protein>
    <recommendedName>
        <fullName evidence="5">Four helix bundle sensory module for signal transduction</fullName>
    </recommendedName>
</protein>
<feature type="compositionally biased region" description="Low complexity" evidence="1">
    <location>
        <begin position="1"/>
        <end position="26"/>
    </location>
</feature>
<dbReference type="OrthoDB" id="3218196at2"/>
<name>A0A1G7AIX4_9ACTN</name>
<evidence type="ECO:0000313" key="4">
    <source>
        <dbReference type="Proteomes" id="UP000198546"/>
    </source>
</evidence>
<feature type="region of interest" description="Disordered" evidence="1">
    <location>
        <begin position="1"/>
        <end position="60"/>
    </location>
</feature>
<gene>
    <name evidence="3" type="ORF">SAMN04489747_2632</name>
</gene>
<keyword evidence="2" id="KW-0472">Membrane</keyword>
<evidence type="ECO:0000256" key="1">
    <source>
        <dbReference type="SAM" id="MobiDB-lite"/>
    </source>
</evidence>
<keyword evidence="2" id="KW-0812">Transmembrane</keyword>
<keyword evidence="2" id="KW-1133">Transmembrane helix</keyword>
<proteinExistence type="predicted"/>
<dbReference type="AlphaFoldDB" id="A0A1G7AIX4"/>
<sequence length="458" mass="47235">MSQQPGLAGQQAPPAGTGAPRTATPAYLQQRVAFPARASSPGGPKVITRPGQTKDVGSRLSGTSTPRLLLALMALCAAAVLLFGTAATTVLVSSAGAMDRASHNAQQLVRVQNIKAQLLRADALATNAFLVGGLESAQARSAYDDAVDDAAGLLVQASEAQPADAEALRVVNSELVLYSTSMAQARANNRQGYPVGASYLNQASAQLRERAVPALDAMAEANTQRIARETGSGSLVVVVVVGVLALAVLGWTLRVVALRFRRTVNVGLAVAAAMVLLGLLASVGVLASLARTVDDLEGGALNGIRQLSAARTAGYDAKALESLTLISRGSGDAYEQSWVQQSDTVVGALQAAGEDDLLTSWQAHVTAHQKIRELDDGGRWDDAVASATRDGDGRSNTTSTAFQDALAPVLDADVVAADGALSDQRVVLWVVAGGVALATLVGTGAALQGLQTRRREYE</sequence>
<organism evidence="3 4">
    <name type="scientific">Auraticoccus monumenti</name>
    <dbReference type="NCBI Taxonomy" id="675864"/>
    <lineage>
        <taxon>Bacteria</taxon>
        <taxon>Bacillati</taxon>
        <taxon>Actinomycetota</taxon>
        <taxon>Actinomycetes</taxon>
        <taxon>Propionibacteriales</taxon>
        <taxon>Propionibacteriaceae</taxon>
        <taxon>Auraticoccus</taxon>
    </lineage>
</organism>
<feature type="transmembrane region" description="Helical" evidence="2">
    <location>
        <begin position="235"/>
        <end position="256"/>
    </location>
</feature>
<evidence type="ECO:0000313" key="3">
    <source>
        <dbReference type="EMBL" id="SDE14693.1"/>
    </source>
</evidence>
<evidence type="ECO:0000256" key="2">
    <source>
        <dbReference type="SAM" id="Phobius"/>
    </source>
</evidence>
<feature type="transmembrane region" description="Helical" evidence="2">
    <location>
        <begin position="68"/>
        <end position="92"/>
    </location>
</feature>
<keyword evidence="4" id="KW-1185">Reference proteome</keyword>
<dbReference type="Proteomes" id="UP000198546">
    <property type="component" value="Chromosome i"/>
</dbReference>
<feature type="transmembrane region" description="Helical" evidence="2">
    <location>
        <begin position="268"/>
        <end position="290"/>
    </location>
</feature>